<sequence length="85" mass="9920">MVQKLIFFWMSFAKKHCENDGIPYGIRTRVAAVKGRHIVQENSQIIFYIVDIKPIYIIALHSKSLEIIIQIGSILAHWLRNGKIW</sequence>
<protein>
    <submittedName>
        <fullName evidence="1">Uncharacterized protein</fullName>
    </submittedName>
</protein>
<accession>A0A252A0B2</accession>
<evidence type="ECO:0000313" key="2">
    <source>
        <dbReference type="Proteomes" id="UP000194639"/>
    </source>
</evidence>
<organism evidence="1 2">
    <name type="scientific">Acetobacter orientalis</name>
    <dbReference type="NCBI Taxonomy" id="146474"/>
    <lineage>
        <taxon>Bacteria</taxon>
        <taxon>Pseudomonadati</taxon>
        <taxon>Pseudomonadota</taxon>
        <taxon>Alphaproteobacteria</taxon>
        <taxon>Acetobacterales</taxon>
        <taxon>Acetobacteraceae</taxon>
        <taxon>Acetobacter</taxon>
    </lineage>
</organism>
<reference evidence="1 2" key="1">
    <citation type="submission" date="2014-06" db="EMBL/GenBank/DDBJ databases">
        <authorList>
            <person name="Ju J."/>
            <person name="Zhang J."/>
        </authorList>
    </citation>
    <scope>NUCLEOTIDE SEQUENCE [LARGE SCALE GENOMIC DNA]</scope>
    <source>
        <strain evidence="1">DmW_045</strain>
    </source>
</reference>
<name>A0A252A0B2_9PROT</name>
<gene>
    <name evidence="1" type="ORF">HK12_08450</name>
</gene>
<comment type="caution">
    <text evidence="1">The sequence shown here is derived from an EMBL/GenBank/DDBJ whole genome shotgun (WGS) entry which is preliminary data.</text>
</comment>
<dbReference type="AlphaFoldDB" id="A0A252A0B2"/>
<evidence type="ECO:0000313" key="1">
    <source>
        <dbReference type="EMBL" id="OUI80506.1"/>
    </source>
</evidence>
<dbReference type="EMBL" id="JOMO01000032">
    <property type="protein sequence ID" value="OUI80506.1"/>
    <property type="molecule type" value="Genomic_DNA"/>
</dbReference>
<dbReference type="Proteomes" id="UP000194639">
    <property type="component" value="Unassembled WGS sequence"/>
</dbReference>
<proteinExistence type="predicted"/>